<organism evidence="2 3">
    <name type="scientific">Mycena alexandri</name>
    <dbReference type="NCBI Taxonomy" id="1745969"/>
    <lineage>
        <taxon>Eukaryota</taxon>
        <taxon>Fungi</taxon>
        <taxon>Dikarya</taxon>
        <taxon>Basidiomycota</taxon>
        <taxon>Agaricomycotina</taxon>
        <taxon>Agaricomycetes</taxon>
        <taxon>Agaricomycetidae</taxon>
        <taxon>Agaricales</taxon>
        <taxon>Marasmiineae</taxon>
        <taxon>Mycenaceae</taxon>
        <taxon>Mycena</taxon>
    </lineage>
</organism>
<dbReference type="AlphaFoldDB" id="A0AAD6SAP2"/>
<dbReference type="EMBL" id="JARJCM010000171">
    <property type="protein sequence ID" value="KAJ7024361.1"/>
    <property type="molecule type" value="Genomic_DNA"/>
</dbReference>
<feature type="region of interest" description="Disordered" evidence="1">
    <location>
        <begin position="17"/>
        <end position="63"/>
    </location>
</feature>
<name>A0AAD6SAP2_9AGAR</name>
<feature type="compositionally biased region" description="Basic and acidic residues" evidence="1">
    <location>
        <begin position="52"/>
        <end position="63"/>
    </location>
</feature>
<protein>
    <submittedName>
        <fullName evidence="2">Uncharacterized protein</fullName>
    </submittedName>
</protein>
<accession>A0AAD6SAP2</accession>
<evidence type="ECO:0000313" key="3">
    <source>
        <dbReference type="Proteomes" id="UP001218188"/>
    </source>
</evidence>
<feature type="compositionally biased region" description="Polar residues" evidence="1">
    <location>
        <begin position="38"/>
        <end position="48"/>
    </location>
</feature>
<proteinExistence type="predicted"/>
<comment type="caution">
    <text evidence="2">The sequence shown here is derived from an EMBL/GenBank/DDBJ whole genome shotgun (WGS) entry which is preliminary data.</text>
</comment>
<keyword evidence="3" id="KW-1185">Reference proteome</keyword>
<sequence>MDKFTFTWQIPSALYDALPPSPSPAPRALPPPVAGPSTTGKTPSSRAQAQAKYREKNEDAEKLKARERMRKIRAAKKPSPTYTSDELKTLSSKDLRASKTFAAFRDYARAFLIWVVVDDDNAEEVAAYHQFMENCNTRTADHDLADDDLEFLFRHIHPFPETLDY</sequence>
<dbReference type="Proteomes" id="UP001218188">
    <property type="component" value="Unassembled WGS sequence"/>
</dbReference>
<gene>
    <name evidence="2" type="ORF">C8F04DRAFT_1192485</name>
</gene>
<reference evidence="2" key="1">
    <citation type="submission" date="2023-03" db="EMBL/GenBank/DDBJ databases">
        <title>Massive genome expansion in bonnet fungi (Mycena s.s.) driven by repeated elements and novel gene families across ecological guilds.</title>
        <authorList>
            <consortium name="Lawrence Berkeley National Laboratory"/>
            <person name="Harder C.B."/>
            <person name="Miyauchi S."/>
            <person name="Viragh M."/>
            <person name="Kuo A."/>
            <person name="Thoen E."/>
            <person name="Andreopoulos B."/>
            <person name="Lu D."/>
            <person name="Skrede I."/>
            <person name="Drula E."/>
            <person name="Henrissat B."/>
            <person name="Morin E."/>
            <person name="Kohler A."/>
            <person name="Barry K."/>
            <person name="LaButti K."/>
            <person name="Morin E."/>
            <person name="Salamov A."/>
            <person name="Lipzen A."/>
            <person name="Mereny Z."/>
            <person name="Hegedus B."/>
            <person name="Baldrian P."/>
            <person name="Stursova M."/>
            <person name="Weitz H."/>
            <person name="Taylor A."/>
            <person name="Grigoriev I.V."/>
            <person name="Nagy L.G."/>
            <person name="Martin F."/>
            <person name="Kauserud H."/>
        </authorList>
    </citation>
    <scope>NUCLEOTIDE SEQUENCE</scope>
    <source>
        <strain evidence="2">CBHHK200</strain>
    </source>
</reference>
<evidence type="ECO:0000256" key="1">
    <source>
        <dbReference type="SAM" id="MobiDB-lite"/>
    </source>
</evidence>
<evidence type="ECO:0000313" key="2">
    <source>
        <dbReference type="EMBL" id="KAJ7024361.1"/>
    </source>
</evidence>
<feature type="compositionally biased region" description="Pro residues" evidence="1">
    <location>
        <begin position="19"/>
        <end position="34"/>
    </location>
</feature>